<evidence type="ECO:0000256" key="1">
    <source>
        <dbReference type="SAM" id="MobiDB-lite"/>
    </source>
</evidence>
<feature type="compositionally biased region" description="Basic and acidic residues" evidence="1">
    <location>
        <begin position="162"/>
        <end position="173"/>
    </location>
</feature>
<protein>
    <submittedName>
        <fullName evidence="2">Uncharacterized protein</fullName>
    </submittedName>
</protein>
<gene>
    <name evidence="2" type="ORF">B0H17DRAFT_1147178</name>
</gene>
<feature type="compositionally biased region" description="Basic and acidic residues" evidence="1">
    <location>
        <begin position="178"/>
        <end position="187"/>
    </location>
</feature>
<accession>A0AAD7G0H7</accession>
<feature type="compositionally biased region" description="Polar residues" evidence="1">
    <location>
        <begin position="188"/>
        <end position="197"/>
    </location>
</feature>
<dbReference type="Proteomes" id="UP001221757">
    <property type="component" value="Unassembled WGS sequence"/>
</dbReference>
<reference evidence="2" key="1">
    <citation type="submission" date="2023-03" db="EMBL/GenBank/DDBJ databases">
        <title>Massive genome expansion in bonnet fungi (Mycena s.s.) driven by repeated elements and novel gene families across ecological guilds.</title>
        <authorList>
            <consortium name="Lawrence Berkeley National Laboratory"/>
            <person name="Harder C.B."/>
            <person name="Miyauchi S."/>
            <person name="Viragh M."/>
            <person name="Kuo A."/>
            <person name="Thoen E."/>
            <person name="Andreopoulos B."/>
            <person name="Lu D."/>
            <person name="Skrede I."/>
            <person name="Drula E."/>
            <person name="Henrissat B."/>
            <person name="Morin E."/>
            <person name="Kohler A."/>
            <person name="Barry K."/>
            <person name="LaButti K."/>
            <person name="Morin E."/>
            <person name="Salamov A."/>
            <person name="Lipzen A."/>
            <person name="Mereny Z."/>
            <person name="Hegedus B."/>
            <person name="Baldrian P."/>
            <person name="Stursova M."/>
            <person name="Weitz H."/>
            <person name="Taylor A."/>
            <person name="Grigoriev I.V."/>
            <person name="Nagy L.G."/>
            <person name="Martin F."/>
            <person name="Kauserud H."/>
        </authorList>
    </citation>
    <scope>NUCLEOTIDE SEQUENCE</scope>
    <source>
        <strain evidence="2">CBHHK067</strain>
    </source>
</reference>
<dbReference type="EMBL" id="JARKIE010000338">
    <property type="protein sequence ID" value="KAJ7653040.1"/>
    <property type="molecule type" value="Genomic_DNA"/>
</dbReference>
<organism evidence="2 3">
    <name type="scientific">Mycena rosella</name>
    <name type="common">Pink bonnet</name>
    <name type="synonym">Agaricus rosellus</name>
    <dbReference type="NCBI Taxonomy" id="1033263"/>
    <lineage>
        <taxon>Eukaryota</taxon>
        <taxon>Fungi</taxon>
        <taxon>Dikarya</taxon>
        <taxon>Basidiomycota</taxon>
        <taxon>Agaricomycotina</taxon>
        <taxon>Agaricomycetes</taxon>
        <taxon>Agaricomycetidae</taxon>
        <taxon>Agaricales</taxon>
        <taxon>Marasmiineae</taxon>
        <taxon>Mycenaceae</taxon>
        <taxon>Mycena</taxon>
    </lineage>
</organism>
<name>A0AAD7G0H7_MYCRO</name>
<feature type="region of interest" description="Disordered" evidence="1">
    <location>
        <begin position="154"/>
        <end position="173"/>
    </location>
</feature>
<evidence type="ECO:0000313" key="2">
    <source>
        <dbReference type="EMBL" id="KAJ7653040.1"/>
    </source>
</evidence>
<dbReference type="AlphaFoldDB" id="A0AAD7G0H7"/>
<comment type="caution">
    <text evidence="2">The sequence shown here is derived from an EMBL/GenBank/DDBJ whole genome shotgun (WGS) entry which is preliminary data.</text>
</comment>
<keyword evidence="3" id="KW-1185">Reference proteome</keyword>
<proteinExistence type="predicted"/>
<evidence type="ECO:0000313" key="3">
    <source>
        <dbReference type="Proteomes" id="UP001221757"/>
    </source>
</evidence>
<feature type="region of interest" description="Disordered" evidence="1">
    <location>
        <begin position="178"/>
        <end position="209"/>
    </location>
</feature>
<sequence>MTTWRISADAAWRSCTHTCDPSLPARWTRLSAMRGAWSGSARGSPLFRIPAVPFSYSVSTAVLARAALRLHLPRGPTLVPSSLLAPVPTLIISPHIVVSSSPHRSLSALPGHDEVKRVTVNAEKKVDDQKLKIGGRGWGLSWSRGSGAAGVGVGVNVAGTQDPEREEGVEIETREMIERLERREGPKEQNQGKSDTVTMLFAGDHAHGS</sequence>